<name>A0A4V1FZD8_9EURY</name>
<protein>
    <submittedName>
        <fullName evidence="2">Uncharacterized protein</fullName>
    </submittedName>
</protein>
<accession>A0A4V1FZD8</accession>
<feature type="compositionally biased region" description="Basic and acidic residues" evidence="1">
    <location>
        <begin position="125"/>
        <end position="144"/>
    </location>
</feature>
<dbReference type="RefSeq" id="WP_138244146.1">
    <property type="nucleotide sequence ID" value="NZ_CP040330.1"/>
</dbReference>
<dbReference type="Proteomes" id="UP000302218">
    <property type="component" value="Chromosome"/>
</dbReference>
<sequence>MRFKPVPEPPADLALLATVRRTLPTDAGDIDDCCRLLIDETPLETRDEAATWLTFLRALELAAEEPAGFRHRGPASGGDADSPVLERDRIGRAFRDRVYGADAVLAALERADEPLTAEAVADALGDDRSNSERRSRPNSVSEDRVERLLEWAVLLDVAERGENGERDESRYRFSPAREKK</sequence>
<organism evidence="2 3">
    <name type="scientific">Natrinema versiforme</name>
    <dbReference type="NCBI Taxonomy" id="88724"/>
    <lineage>
        <taxon>Archaea</taxon>
        <taxon>Methanobacteriati</taxon>
        <taxon>Methanobacteriota</taxon>
        <taxon>Stenosarchaea group</taxon>
        <taxon>Halobacteria</taxon>
        <taxon>Halobacteriales</taxon>
        <taxon>Natrialbaceae</taxon>
        <taxon>Natrinema</taxon>
    </lineage>
</organism>
<evidence type="ECO:0000313" key="2">
    <source>
        <dbReference type="EMBL" id="QCS41639.1"/>
    </source>
</evidence>
<dbReference type="EMBL" id="CP040330">
    <property type="protein sequence ID" value="QCS41639.1"/>
    <property type="molecule type" value="Genomic_DNA"/>
</dbReference>
<dbReference type="KEGG" id="nvr:FEJ81_04445"/>
<feature type="region of interest" description="Disordered" evidence="1">
    <location>
        <begin position="122"/>
        <end position="144"/>
    </location>
</feature>
<dbReference type="GeneID" id="40264495"/>
<dbReference type="InterPro" id="IPR058821">
    <property type="entry name" value="Double_WHD-containing_halo"/>
</dbReference>
<evidence type="ECO:0000256" key="1">
    <source>
        <dbReference type="SAM" id="MobiDB-lite"/>
    </source>
</evidence>
<proteinExistence type="predicted"/>
<dbReference type="Pfam" id="PF25947">
    <property type="entry name" value="WHD_halo_double"/>
    <property type="match status" value="1"/>
</dbReference>
<reference evidence="3" key="1">
    <citation type="submission" date="2019-05" db="EMBL/GenBank/DDBJ databases">
        <title>Genome sequence and methylation pattern of the halophilic Archaeon Natrinema versiforme BOL5-4.</title>
        <authorList>
            <person name="DasSarma P."/>
            <person name="Anton B.P."/>
            <person name="DasSarma S.L."/>
            <person name="Martinez F.L."/>
            <person name="Guzman D."/>
            <person name="Roberts R.J."/>
            <person name="DasSarma S."/>
        </authorList>
    </citation>
    <scope>NUCLEOTIDE SEQUENCE [LARGE SCALE GENOMIC DNA]</scope>
    <source>
        <strain evidence="3">BOL5-4</strain>
    </source>
</reference>
<gene>
    <name evidence="2" type="ORF">FEJ81_04445</name>
</gene>
<evidence type="ECO:0000313" key="3">
    <source>
        <dbReference type="Proteomes" id="UP000302218"/>
    </source>
</evidence>
<dbReference type="OrthoDB" id="170219at2157"/>
<dbReference type="AlphaFoldDB" id="A0A4V1FZD8"/>